<proteinExistence type="predicted"/>
<dbReference type="InterPro" id="IPR010634">
    <property type="entry name" value="DUF1223"/>
</dbReference>
<protein>
    <submittedName>
        <fullName evidence="2">DUF1223 domain-containing protein</fullName>
    </submittedName>
</protein>
<reference evidence="2 3" key="1">
    <citation type="journal article" date="2011" name="Int. J. Syst. Evol. Microbiol.">
        <title>Zhongshania antarctica gen. nov., sp. nov. and Zhongshania guokunii sp. nov., gammaproteobacteria respectively isolated from coastal attached (fast) ice and surface seawater of the Antarctic.</title>
        <authorList>
            <person name="Li H.J."/>
            <person name="Zhang X.Y."/>
            <person name="Chen C.X."/>
            <person name="Zhang Y.J."/>
            <person name="Gao Z.M."/>
            <person name="Yu Y."/>
            <person name="Chen X.L."/>
            <person name="Chen B."/>
            <person name="Zhang Y.Z."/>
        </authorList>
    </citation>
    <scope>NUCLEOTIDE SEQUENCE [LARGE SCALE GENOMIC DNA]</scope>
    <source>
        <strain evidence="2 3">15-R06ZXC-3</strain>
    </source>
</reference>
<dbReference type="SUPFAM" id="SSF52833">
    <property type="entry name" value="Thioredoxin-like"/>
    <property type="match status" value="1"/>
</dbReference>
<accession>A0ABV3TM18</accession>
<evidence type="ECO:0000313" key="2">
    <source>
        <dbReference type="EMBL" id="MEX1662627.1"/>
    </source>
</evidence>
<dbReference type="InterPro" id="IPR036249">
    <property type="entry name" value="Thioredoxin-like_sf"/>
</dbReference>
<dbReference type="EMBL" id="JBFRYC010000008">
    <property type="protein sequence ID" value="MEX1662627.1"/>
    <property type="molecule type" value="Genomic_DNA"/>
</dbReference>
<dbReference type="PANTHER" id="PTHR36057">
    <property type="match status" value="1"/>
</dbReference>
<keyword evidence="3" id="KW-1185">Reference proteome</keyword>
<evidence type="ECO:0000313" key="3">
    <source>
        <dbReference type="Proteomes" id="UP001557465"/>
    </source>
</evidence>
<sequence>MARAGISASVTVCLGLALGSFWLPETVFAQDSAPSAPQSAPTAKPAETPLIKPDAPPGMRRNAADALVRSMAGQVSPSDDTPAHDPIVVELFTSQGCSSCPPADALFQTYADRDDVIALALHVDYWDYLGWKDPFGKAEFTARQKAYARAARERTVYTPQMIVGGTTALVGVQKDELKVAIAQQSAVRQPVHLKISGADGDYEVLLSADPPLSAPAVVQIVRYMPEARIAILRGENAGQTIDYRNIVTEWHAVAEWDGKTPTRIKVDLDGTDPGVVIVQAAQPGQGVPLPGKILAAGRLE</sequence>
<feature type="compositionally biased region" description="Low complexity" evidence="1">
    <location>
        <begin position="32"/>
        <end position="46"/>
    </location>
</feature>
<evidence type="ECO:0000256" key="1">
    <source>
        <dbReference type="SAM" id="MobiDB-lite"/>
    </source>
</evidence>
<name>A0ABV3TM18_9RHOB</name>
<dbReference type="PANTHER" id="PTHR36057:SF1">
    <property type="entry name" value="LIPOPROTEIN LIPID ATTACHMENT SITE-LIKE PROTEIN, PUTATIVE (DUF1223)-RELATED"/>
    <property type="match status" value="1"/>
</dbReference>
<dbReference type="RefSeq" id="WP_368392354.1">
    <property type="nucleotide sequence ID" value="NZ_JBFRYC010000008.1"/>
</dbReference>
<feature type="region of interest" description="Disordered" evidence="1">
    <location>
        <begin position="32"/>
        <end position="59"/>
    </location>
</feature>
<gene>
    <name evidence="2" type="ORF">AB4874_13360</name>
</gene>
<organism evidence="2 3">
    <name type="scientific">Thioclava arctica</name>
    <dbReference type="NCBI Taxonomy" id="3238301"/>
    <lineage>
        <taxon>Bacteria</taxon>
        <taxon>Pseudomonadati</taxon>
        <taxon>Pseudomonadota</taxon>
        <taxon>Alphaproteobacteria</taxon>
        <taxon>Rhodobacterales</taxon>
        <taxon>Paracoccaceae</taxon>
        <taxon>Thioclava</taxon>
    </lineage>
</organism>
<comment type="caution">
    <text evidence="2">The sequence shown here is derived from an EMBL/GenBank/DDBJ whole genome shotgun (WGS) entry which is preliminary data.</text>
</comment>
<dbReference type="Pfam" id="PF06764">
    <property type="entry name" value="DUF1223"/>
    <property type="match status" value="1"/>
</dbReference>
<dbReference type="Proteomes" id="UP001557465">
    <property type="component" value="Unassembled WGS sequence"/>
</dbReference>